<sequence>MHDLAEKFLSLILALLLLELPLFIGRGVLVLLVLGHQVVHVALGLGELHLIHALARVPVQEGLAPEHGRELLRDALEQLLDGRAVADEGGRHLEAARRDVAHGRLHVVGDPLDEVAAVLVLHVEHLLVHLLHGHAAAEDGGHGQVAAVARVAGGHHVLGVEHLLRELGHRERAVLLAAPAGQGCEAGHEEVQAREGHHVHG</sequence>
<evidence type="ECO:0000313" key="3">
    <source>
        <dbReference type="Proteomes" id="UP000269945"/>
    </source>
</evidence>
<dbReference type="EMBL" id="CYRY02044837">
    <property type="protein sequence ID" value="VCX40010.1"/>
    <property type="molecule type" value="Genomic_DNA"/>
</dbReference>
<organism evidence="2 3">
    <name type="scientific">Gulo gulo</name>
    <name type="common">Wolverine</name>
    <name type="synonym">Gluton</name>
    <dbReference type="NCBI Taxonomy" id="48420"/>
    <lineage>
        <taxon>Eukaryota</taxon>
        <taxon>Metazoa</taxon>
        <taxon>Chordata</taxon>
        <taxon>Craniata</taxon>
        <taxon>Vertebrata</taxon>
        <taxon>Euteleostomi</taxon>
        <taxon>Mammalia</taxon>
        <taxon>Eutheria</taxon>
        <taxon>Laurasiatheria</taxon>
        <taxon>Carnivora</taxon>
        <taxon>Caniformia</taxon>
        <taxon>Musteloidea</taxon>
        <taxon>Mustelidae</taxon>
        <taxon>Guloninae</taxon>
        <taxon>Gulo</taxon>
    </lineage>
</organism>
<dbReference type="Proteomes" id="UP000269945">
    <property type="component" value="Unassembled WGS sequence"/>
</dbReference>
<keyword evidence="1" id="KW-0472">Membrane</keyword>
<feature type="non-terminal residue" evidence="2">
    <location>
        <position position="201"/>
    </location>
</feature>
<keyword evidence="1" id="KW-1133">Transmembrane helix</keyword>
<comment type="caution">
    <text evidence="2">The sequence shown here is derived from an EMBL/GenBank/DDBJ whole genome shotgun (WGS) entry which is preliminary data.</text>
</comment>
<evidence type="ECO:0000313" key="2">
    <source>
        <dbReference type="EMBL" id="VCX40010.1"/>
    </source>
</evidence>
<protein>
    <submittedName>
        <fullName evidence="2">Uncharacterized protein</fullName>
    </submittedName>
</protein>
<gene>
    <name evidence="2" type="ORF">BN2614_LOCUS3</name>
</gene>
<evidence type="ECO:0000256" key="1">
    <source>
        <dbReference type="SAM" id="Phobius"/>
    </source>
</evidence>
<reference evidence="2 3" key="1">
    <citation type="submission" date="2018-10" db="EMBL/GenBank/DDBJ databases">
        <authorList>
            <person name="Ekblom R."/>
            <person name="Jareborg N."/>
        </authorList>
    </citation>
    <scope>NUCLEOTIDE SEQUENCE [LARGE SCALE GENOMIC DNA]</scope>
    <source>
        <tissue evidence="2">Muscle</tissue>
    </source>
</reference>
<name>A0A9X9M9S5_GULGU</name>
<feature type="transmembrane region" description="Helical" evidence="1">
    <location>
        <begin position="12"/>
        <end position="34"/>
    </location>
</feature>
<accession>A0A9X9M9S5</accession>
<dbReference type="AlphaFoldDB" id="A0A9X9M9S5"/>
<keyword evidence="1" id="KW-0812">Transmembrane</keyword>
<dbReference type="PANTHER" id="PTHR36527:SF3">
    <property type="entry name" value="OS01G0282866 PROTEIN"/>
    <property type="match status" value="1"/>
</dbReference>
<dbReference type="PANTHER" id="PTHR36527">
    <property type="entry name" value="OS01G0282866 PROTEIN"/>
    <property type="match status" value="1"/>
</dbReference>
<keyword evidence="3" id="KW-1185">Reference proteome</keyword>
<proteinExistence type="predicted"/>